<dbReference type="SUPFAM" id="SSF143100">
    <property type="entry name" value="TTHA1013/TTHA0281-like"/>
    <property type="match status" value="1"/>
</dbReference>
<dbReference type="AlphaFoldDB" id="B3EUB6"/>
<sequence length="58" mass="6326">MAIYLIGGIIIKNTDTGYSRYTPSLPGCITVGDTHQFISGISVFKGRAYAKSQNHHLI</sequence>
<dbReference type="InterPro" id="IPR035069">
    <property type="entry name" value="TTHA1013/TTHA0281-like"/>
</dbReference>
<gene>
    <name evidence="1" type="ordered locus">Aasi_0087</name>
</gene>
<evidence type="ECO:0000313" key="2">
    <source>
        <dbReference type="Proteomes" id="UP000001227"/>
    </source>
</evidence>
<keyword evidence="2" id="KW-1185">Reference proteome</keyword>
<protein>
    <submittedName>
        <fullName evidence="1">Uncharacterized protein</fullName>
    </submittedName>
</protein>
<dbReference type="KEGG" id="aas:Aasi_0087"/>
<dbReference type="HOGENOM" id="CLU_2969130_0_0_10"/>
<dbReference type="eggNOG" id="COG1598">
    <property type="taxonomic scope" value="Bacteria"/>
</dbReference>
<dbReference type="EMBL" id="CP001102">
    <property type="protein sequence ID" value="ACE05535.1"/>
    <property type="molecule type" value="Genomic_DNA"/>
</dbReference>
<organism evidence="1 2">
    <name type="scientific">Amoebophilus asiaticus (strain 5a2)</name>
    <dbReference type="NCBI Taxonomy" id="452471"/>
    <lineage>
        <taxon>Bacteria</taxon>
        <taxon>Pseudomonadati</taxon>
        <taxon>Bacteroidota</taxon>
        <taxon>Cytophagia</taxon>
        <taxon>Cytophagales</taxon>
        <taxon>Amoebophilaceae</taxon>
        <taxon>Candidatus Amoebophilus</taxon>
    </lineage>
</organism>
<name>B3EUB6_AMOA5</name>
<evidence type="ECO:0000313" key="1">
    <source>
        <dbReference type="EMBL" id="ACE05535.1"/>
    </source>
</evidence>
<reference evidence="1 2" key="1">
    <citation type="journal article" date="2010" name="J. Bacteriol.">
        <title>The genome of the amoeba symbiont 'Candidatus Amoebophilus asiaticus' reveals common mechanisms for host cell interaction among amoeba-associated bacteria.</title>
        <authorList>
            <person name="Schmitz-Esser S."/>
            <person name="Tischler P."/>
            <person name="Arnold R."/>
            <person name="Montanaro J."/>
            <person name="Wagner M."/>
            <person name="Rattei T."/>
            <person name="Horn M."/>
        </authorList>
    </citation>
    <scope>NUCLEOTIDE SEQUENCE [LARGE SCALE GENOMIC DNA]</scope>
    <source>
        <strain evidence="1 2">5a2</strain>
    </source>
</reference>
<accession>B3EUB6</accession>
<proteinExistence type="predicted"/>
<dbReference type="Proteomes" id="UP000001227">
    <property type="component" value="Chromosome"/>
</dbReference>